<protein>
    <submittedName>
        <fullName evidence="1">Uncharacterized protein</fullName>
    </submittedName>
</protein>
<evidence type="ECO:0000313" key="1">
    <source>
        <dbReference type="EMBL" id="EKC41750.1"/>
    </source>
</evidence>
<dbReference type="InParanoid" id="K1RJF0"/>
<reference evidence="1" key="1">
    <citation type="journal article" date="2012" name="Nature">
        <title>The oyster genome reveals stress adaptation and complexity of shell formation.</title>
        <authorList>
            <person name="Zhang G."/>
            <person name="Fang X."/>
            <person name="Guo X."/>
            <person name="Li L."/>
            <person name="Luo R."/>
            <person name="Xu F."/>
            <person name="Yang P."/>
            <person name="Zhang L."/>
            <person name="Wang X."/>
            <person name="Qi H."/>
            <person name="Xiong Z."/>
            <person name="Que H."/>
            <person name="Xie Y."/>
            <person name="Holland P.W."/>
            <person name="Paps J."/>
            <person name="Zhu Y."/>
            <person name="Wu F."/>
            <person name="Chen Y."/>
            <person name="Wang J."/>
            <person name="Peng C."/>
            <person name="Meng J."/>
            <person name="Yang L."/>
            <person name="Liu J."/>
            <person name="Wen B."/>
            <person name="Zhang N."/>
            <person name="Huang Z."/>
            <person name="Zhu Q."/>
            <person name="Feng Y."/>
            <person name="Mount A."/>
            <person name="Hedgecock D."/>
            <person name="Xu Z."/>
            <person name="Liu Y."/>
            <person name="Domazet-Loso T."/>
            <person name="Du Y."/>
            <person name="Sun X."/>
            <person name="Zhang S."/>
            <person name="Liu B."/>
            <person name="Cheng P."/>
            <person name="Jiang X."/>
            <person name="Li J."/>
            <person name="Fan D."/>
            <person name="Wang W."/>
            <person name="Fu W."/>
            <person name="Wang T."/>
            <person name="Wang B."/>
            <person name="Zhang J."/>
            <person name="Peng Z."/>
            <person name="Li Y."/>
            <person name="Li N."/>
            <person name="Wang J."/>
            <person name="Chen M."/>
            <person name="He Y."/>
            <person name="Tan F."/>
            <person name="Song X."/>
            <person name="Zheng Q."/>
            <person name="Huang R."/>
            <person name="Yang H."/>
            <person name="Du X."/>
            <person name="Chen L."/>
            <person name="Yang M."/>
            <person name="Gaffney P.M."/>
            <person name="Wang S."/>
            <person name="Luo L."/>
            <person name="She Z."/>
            <person name="Ming Y."/>
            <person name="Huang W."/>
            <person name="Zhang S."/>
            <person name="Huang B."/>
            <person name="Zhang Y."/>
            <person name="Qu T."/>
            <person name="Ni P."/>
            <person name="Miao G."/>
            <person name="Wang J."/>
            <person name="Wang Q."/>
            <person name="Steinberg C.E."/>
            <person name="Wang H."/>
            <person name="Li N."/>
            <person name="Qian L."/>
            <person name="Zhang G."/>
            <person name="Li Y."/>
            <person name="Yang H."/>
            <person name="Liu X."/>
            <person name="Wang J."/>
            <person name="Yin Y."/>
            <person name="Wang J."/>
        </authorList>
    </citation>
    <scope>NUCLEOTIDE SEQUENCE [LARGE SCALE GENOMIC DNA]</scope>
    <source>
        <strain evidence="1">05x7-T-G4-1.051#20</strain>
    </source>
</reference>
<organism evidence="1">
    <name type="scientific">Magallana gigas</name>
    <name type="common">Pacific oyster</name>
    <name type="synonym">Crassostrea gigas</name>
    <dbReference type="NCBI Taxonomy" id="29159"/>
    <lineage>
        <taxon>Eukaryota</taxon>
        <taxon>Metazoa</taxon>
        <taxon>Spiralia</taxon>
        <taxon>Lophotrochozoa</taxon>
        <taxon>Mollusca</taxon>
        <taxon>Bivalvia</taxon>
        <taxon>Autobranchia</taxon>
        <taxon>Pteriomorphia</taxon>
        <taxon>Ostreida</taxon>
        <taxon>Ostreoidea</taxon>
        <taxon>Ostreidae</taxon>
        <taxon>Magallana</taxon>
    </lineage>
</organism>
<dbReference type="Gene3D" id="2.120.10.30">
    <property type="entry name" value="TolB, C-terminal domain"/>
    <property type="match status" value="1"/>
</dbReference>
<dbReference type="EMBL" id="JH816866">
    <property type="protein sequence ID" value="EKC41750.1"/>
    <property type="molecule type" value="Genomic_DNA"/>
</dbReference>
<sequence>MAQPTYLDVDSYDVVDNENVYANDLFESSNYIAYADLVFDPGSKNACHRAFCVFETKGCPNEKMISPIMHVYTNETEVEHVLLISDGEISESDSDSDESYHSYLDIDEEIECEKLKWPKDTPEQDLQRICTSPAKKGPSKLTCTGMAVLNNHRVVIVTTDGEILVFEANGSFLFLRDFPEQFENATTFADSTIAATSGFCIRFYKIVESDVLELKEKCLDFESNAFMTVHGIFYNSKEFIVSCNLQSVSPKPFIRVLDKRGGITKTIELPGLLSPTYVTCSLDRKHIFVSDPKLKTIFALNRAGKIQWNKMDEEIPTSLTVIPKQTLVVACQNPCSFKLYTYEGVLISKLVSGEYDVERSPVTVSYHAHLKLLLFCPETHVVGEKDFFYVLKTKKSKKKKTSSKLSLR</sequence>
<dbReference type="AlphaFoldDB" id="K1RJF0"/>
<dbReference type="HOGENOM" id="CLU_674847_0_0_1"/>
<dbReference type="SUPFAM" id="SSF75011">
    <property type="entry name" value="3-carboxy-cis,cis-mucoante lactonizing enzyme"/>
    <property type="match status" value="1"/>
</dbReference>
<dbReference type="InterPro" id="IPR011042">
    <property type="entry name" value="6-blade_b-propeller_TolB-like"/>
</dbReference>
<proteinExistence type="predicted"/>
<name>K1RJF0_MAGGI</name>
<accession>K1RJF0</accession>
<gene>
    <name evidence="1" type="ORF">CGI_10028499</name>
</gene>